<proteinExistence type="predicted"/>
<feature type="chain" id="PRO_5038754601" description="Peptidase C39-like domain-containing protein" evidence="2">
    <location>
        <begin position="20"/>
        <end position="313"/>
    </location>
</feature>
<feature type="domain" description="Peptidase C39-like" evidence="3">
    <location>
        <begin position="137"/>
        <end position="279"/>
    </location>
</feature>
<evidence type="ECO:0000313" key="5">
    <source>
        <dbReference type="Proteomes" id="UP000660801"/>
    </source>
</evidence>
<dbReference type="EMBL" id="BMJN01000019">
    <property type="protein sequence ID" value="GGE32410.1"/>
    <property type="molecule type" value="Genomic_DNA"/>
</dbReference>
<sequence length="313" mass="34089">MKKSMYSIFPLLLCSILISGCGERSNSSVSQSAKQQASVSTVHVETEAKSSAKVQSTSSSSETSGVQDKARISNSDTIASSAKAPSLVDLRELADLKAGLEDPKVLAGLNAGVDLSTPTTSEASNPASGQKHVLTVKGQIQQVWNYCAPTTVSMMLASRGIEANQFQLAKEMGTYDPFGTHNKDAIRILNKYLFGYEYPSAQQPGYRLETVRNASSQSEDMKKFKQRLIQNIKDGYPMYYTFDVSKVNPGKSGEHNVIGIGYLETPDGKDIELLYYLDPSPIVQDPVYGGLKTITPEELLAAMLTCEEPNYAW</sequence>
<dbReference type="Pfam" id="PF13529">
    <property type="entry name" value="Peptidase_C39_2"/>
    <property type="match status" value="1"/>
</dbReference>
<evidence type="ECO:0000259" key="3">
    <source>
        <dbReference type="Pfam" id="PF13529"/>
    </source>
</evidence>
<feature type="compositionally biased region" description="Low complexity" evidence="1">
    <location>
        <begin position="51"/>
        <end position="67"/>
    </location>
</feature>
<evidence type="ECO:0000256" key="2">
    <source>
        <dbReference type="SAM" id="SignalP"/>
    </source>
</evidence>
<dbReference type="Proteomes" id="UP000660801">
    <property type="component" value="Unassembled WGS sequence"/>
</dbReference>
<evidence type="ECO:0000256" key="1">
    <source>
        <dbReference type="SAM" id="MobiDB-lite"/>
    </source>
</evidence>
<dbReference type="RefSeq" id="WP_068992213.1">
    <property type="nucleotide sequence ID" value="NZ_BMJN01000019.1"/>
</dbReference>
<reference evidence="4" key="1">
    <citation type="journal article" date="2014" name="Int. J. Syst. Evol. Microbiol.">
        <title>Complete genome sequence of Corynebacterium casei LMG S-19264T (=DSM 44701T), isolated from a smear-ripened cheese.</title>
        <authorList>
            <consortium name="US DOE Joint Genome Institute (JGI-PGF)"/>
            <person name="Walter F."/>
            <person name="Albersmeier A."/>
            <person name="Kalinowski J."/>
            <person name="Ruckert C."/>
        </authorList>
    </citation>
    <scope>NUCLEOTIDE SEQUENCE</scope>
    <source>
        <strain evidence="4">CGMCC 1.15533</strain>
    </source>
</reference>
<protein>
    <recommendedName>
        <fullName evidence="3">Peptidase C39-like domain-containing protein</fullName>
    </recommendedName>
</protein>
<dbReference type="OrthoDB" id="2213141at2"/>
<dbReference type="InterPro" id="IPR039564">
    <property type="entry name" value="Peptidase_C39-like"/>
</dbReference>
<organism evidence="4 5">
    <name type="scientific">Streptococcus himalayensis</name>
    <dbReference type="NCBI Taxonomy" id="1888195"/>
    <lineage>
        <taxon>Bacteria</taxon>
        <taxon>Bacillati</taxon>
        <taxon>Bacillota</taxon>
        <taxon>Bacilli</taxon>
        <taxon>Lactobacillales</taxon>
        <taxon>Streptococcaceae</taxon>
        <taxon>Streptococcus</taxon>
    </lineage>
</organism>
<name>A0A917A952_9STRE</name>
<keyword evidence="2" id="KW-0732">Signal</keyword>
<dbReference type="AlphaFoldDB" id="A0A917A952"/>
<dbReference type="PROSITE" id="PS51257">
    <property type="entry name" value="PROKAR_LIPOPROTEIN"/>
    <property type="match status" value="1"/>
</dbReference>
<keyword evidence="5" id="KW-1185">Reference proteome</keyword>
<accession>A0A917A952</accession>
<feature type="region of interest" description="Disordered" evidence="1">
    <location>
        <begin position="47"/>
        <end position="77"/>
    </location>
</feature>
<feature type="signal peptide" evidence="2">
    <location>
        <begin position="1"/>
        <end position="19"/>
    </location>
</feature>
<reference evidence="4" key="2">
    <citation type="submission" date="2020-09" db="EMBL/GenBank/DDBJ databases">
        <authorList>
            <person name="Sun Q."/>
            <person name="Zhou Y."/>
        </authorList>
    </citation>
    <scope>NUCLEOTIDE SEQUENCE</scope>
    <source>
        <strain evidence="4">CGMCC 1.15533</strain>
    </source>
</reference>
<evidence type="ECO:0000313" key="4">
    <source>
        <dbReference type="EMBL" id="GGE32410.1"/>
    </source>
</evidence>
<comment type="caution">
    <text evidence="4">The sequence shown here is derived from an EMBL/GenBank/DDBJ whole genome shotgun (WGS) entry which is preliminary data.</text>
</comment>
<gene>
    <name evidence="4" type="ORF">GCM10011510_12130</name>
</gene>